<dbReference type="AlphaFoldDB" id="A0A814XTU7"/>
<organism evidence="2 3">
    <name type="scientific">Adineta steineri</name>
    <dbReference type="NCBI Taxonomy" id="433720"/>
    <lineage>
        <taxon>Eukaryota</taxon>
        <taxon>Metazoa</taxon>
        <taxon>Spiralia</taxon>
        <taxon>Gnathifera</taxon>
        <taxon>Rotifera</taxon>
        <taxon>Eurotatoria</taxon>
        <taxon>Bdelloidea</taxon>
        <taxon>Adinetida</taxon>
        <taxon>Adinetidae</taxon>
        <taxon>Adineta</taxon>
    </lineage>
</organism>
<comment type="caution">
    <text evidence="2">The sequence shown here is derived from an EMBL/GenBank/DDBJ whole genome shotgun (WGS) entry which is preliminary data.</text>
</comment>
<accession>A0A814XTU7</accession>
<proteinExistence type="predicted"/>
<keyword evidence="1" id="KW-0812">Transmembrane</keyword>
<sequence>MSTQAFITICCILAPLSAISVLLLTLVNENLKKSISLAAKVLAIASVISGIIGIVVNAIKYMDAVENMVGINNWNTSIGVSCILAIVALALNLVGAVLTLMIK</sequence>
<feature type="transmembrane region" description="Helical" evidence="1">
    <location>
        <begin position="39"/>
        <end position="58"/>
    </location>
</feature>
<gene>
    <name evidence="2" type="ORF">IZO911_LOCUS29683</name>
</gene>
<dbReference type="Gene3D" id="1.20.140.150">
    <property type="match status" value="1"/>
</dbReference>
<feature type="transmembrane region" description="Helical" evidence="1">
    <location>
        <begin position="6"/>
        <end position="27"/>
    </location>
</feature>
<feature type="transmembrane region" description="Helical" evidence="1">
    <location>
        <begin position="78"/>
        <end position="102"/>
    </location>
</feature>
<keyword evidence="1" id="KW-0472">Membrane</keyword>
<protein>
    <submittedName>
        <fullName evidence="2">Uncharacterized protein</fullName>
    </submittedName>
</protein>
<evidence type="ECO:0000313" key="3">
    <source>
        <dbReference type="Proteomes" id="UP000663860"/>
    </source>
</evidence>
<dbReference type="EMBL" id="CAJNOE010000447">
    <property type="protein sequence ID" value="CAF1220515.1"/>
    <property type="molecule type" value="Genomic_DNA"/>
</dbReference>
<evidence type="ECO:0000256" key="1">
    <source>
        <dbReference type="SAM" id="Phobius"/>
    </source>
</evidence>
<evidence type="ECO:0000313" key="2">
    <source>
        <dbReference type="EMBL" id="CAF1220515.1"/>
    </source>
</evidence>
<reference evidence="2" key="1">
    <citation type="submission" date="2021-02" db="EMBL/GenBank/DDBJ databases">
        <authorList>
            <person name="Nowell W R."/>
        </authorList>
    </citation>
    <scope>NUCLEOTIDE SEQUENCE</scope>
</reference>
<name>A0A814XTU7_9BILA</name>
<keyword evidence="1" id="KW-1133">Transmembrane helix</keyword>
<dbReference type="Proteomes" id="UP000663860">
    <property type="component" value="Unassembled WGS sequence"/>
</dbReference>